<protein>
    <submittedName>
        <fullName evidence="1">Uncharacterized protein</fullName>
    </submittedName>
</protein>
<dbReference type="RefSeq" id="WP_226582949.1">
    <property type="nucleotide sequence ID" value="NZ_BLAY01000051.1"/>
</dbReference>
<reference evidence="1" key="1">
    <citation type="submission" date="2019-10" db="EMBL/GenBank/DDBJ databases">
        <title>Draft genome sequece of Microseira wollei NIES-4236.</title>
        <authorList>
            <person name="Yamaguchi H."/>
            <person name="Suzuki S."/>
            <person name="Kawachi M."/>
        </authorList>
    </citation>
    <scope>NUCLEOTIDE SEQUENCE</scope>
    <source>
        <strain evidence="1">NIES-4236</strain>
    </source>
</reference>
<evidence type="ECO:0000313" key="1">
    <source>
        <dbReference type="EMBL" id="GET38743.1"/>
    </source>
</evidence>
<keyword evidence="2" id="KW-1185">Reference proteome</keyword>
<organism evidence="1 2">
    <name type="scientific">Microseira wollei NIES-4236</name>
    <dbReference type="NCBI Taxonomy" id="2530354"/>
    <lineage>
        <taxon>Bacteria</taxon>
        <taxon>Bacillati</taxon>
        <taxon>Cyanobacteriota</taxon>
        <taxon>Cyanophyceae</taxon>
        <taxon>Oscillatoriophycideae</taxon>
        <taxon>Aerosakkonematales</taxon>
        <taxon>Aerosakkonemataceae</taxon>
        <taxon>Microseira</taxon>
    </lineage>
</organism>
<dbReference type="Proteomes" id="UP001050975">
    <property type="component" value="Unassembled WGS sequence"/>
</dbReference>
<comment type="caution">
    <text evidence="1">The sequence shown here is derived from an EMBL/GenBank/DDBJ whole genome shotgun (WGS) entry which is preliminary data.</text>
</comment>
<proteinExistence type="predicted"/>
<gene>
    <name evidence="1" type="ORF">MiSe_35020</name>
</gene>
<sequence length="269" mass="31335">METLPSVEPLVMTATINVGNTPYVKINNSEERLLEYLCALISWIKLTPVNPIIFCENSQTDYDFHKIQQFAKDEGKTLEVLVFDGNRESQRYGKGYGEGKIIKYAIEQSYHLNDALNFYKITGRLFVPDFFQIQQQYAQFSNVFKIHQSAAKKKVFESRISLYKDFKAYLFSLKTRGFKAPHNPVYVNAAFFKSNVAFFKKNMMNSYKRVNDRYGYYLEHAYYDDLIGKYFTSMETKYDIIGRSGSRGHVFAGDYSDEIKKLAKTFIID</sequence>
<dbReference type="EMBL" id="BLAY01000051">
    <property type="protein sequence ID" value="GET38743.1"/>
    <property type="molecule type" value="Genomic_DNA"/>
</dbReference>
<evidence type="ECO:0000313" key="2">
    <source>
        <dbReference type="Proteomes" id="UP001050975"/>
    </source>
</evidence>
<name>A0AAV3XBE7_9CYAN</name>
<accession>A0AAV3XBE7</accession>
<dbReference type="AlphaFoldDB" id="A0AAV3XBE7"/>